<dbReference type="GO" id="GO:0050660">
    <property type="term" value="F:flavin adenine dinucleotide binding"/>
    <property type="evidence" value="ECO:0007669"/>
    <property type="project" value="TreeGrafter"/>
</dbReference>
<dbReference type="Gene3D" id="3.40.50.80">
    <property type="entry name" value="Nucleotide-binding domain of ferredoxin-NADP reductase (FNR) module"/>
    <property type="match status" value="1"/>
</dbReference>
<feature type="transmembrane region" description="Helical" evidence="13">
    <location>
        <begin position="80"/>
        <end position="96"/>
    </location>
</feature>
<dbReference type="InterPro" id="IPR039261">
    <property type="entry name" value="FNR_nucleotide-bd"/>
</dbReference>
<keyword evidence="6" id="KW-0479">Metal-binding</keyword>
<keyword evidence="5" id="KW-0001">2Fe-2S</keyword>
<evidence type="ECO:0000313" key="16">
    <source>
        <dbReference type="Proteomes" id="UP000291088"/>
    </source>
</evidence>
<feature type="transmembrane region" description="Helical" evidence="13">
    <location>
        <begin position="140"/>
        <end position="161"/>
    </location>
</feature>
<feature type="transmembrane region" description="Helical" evidence="13">
    <location>
        <begin position="40"/>
        <end position="59"/>
    </location>
</feature>
<evidence type="ECO:0000256" key="7">
    <source>
        <dbReference type="ARBA" id="ARBA00022827"/>
    </source>
</evidence>
<keyword evidence="8 13" id="KW-1133">Transmembrane helix</keyword>
<evidence type="ECO:0000256" key="13">
    <source>
        <dbReference type="SAM" id="Phobius"/>
    </source>
</evidence>
<keyword evidence="11" id="KW-0411">Iron-sulfur</keyword>
<feature type="transmembrane region" description="Helical" evidence="13">
    <location>
        <begin position="195"/>
        <end position="213"/>
    </location>
</feature>
<feature type="transmembrane region" description="Helical" evidence="13">
    <location>
        <begin position="168"/>
        <end position="189"/>
    </location>
</feature>
<keyword evidence="12 13" id="KW-0472">Membrane</keyword>
<comment type="cofactor">
    <cofactor evidence="1">
        <name>FAD</name>
        <dbReference type="ChEBI" id="CHEBI:57692"/>
    </cofactor>
</comment>
<dbReference type="InterPro" id="IPR050415">
    <property type="entry name" value="MRET"/>
</dbReference>
<sequence>MRSIKLALWGILVLLSLLWLAAEPDVFQSENLFALRAAMIQYSGVLAIGAMSIALVLALRPGWPETWLGGLDKMYRLHKWLGISALVFSLAHWLWFEGAGWAIELGLVARPERPERPPLENPVQEFLVGLRDPAEGLGEWAFYISVLLIVLALVSRFSYWWFFKTHRLLAVTYLVLAFHTVVLAEFGYWTQPLGVVLAVLLVSGTVAAVIVLLRRVGISRQALGKITTLTAYPGVRALEIGMAMEPGWCGHEPGQFAFVTSDKGEGAHPFTIASAWNATDRSITFITKALGDYTSRLPDTLAVGQEVRVEGPYGRFTFDDGCPRQIWIGGGIGITPFIARMKYLAAQPDGRAGQAIDLFHSSSELDEEAFARLTADAAAAGVRLHILVDARDGLLTGERIRAAVPDWREASIWFCGPVGFADALKRDFAGQGFDAKKRFHQELFSMR</sequence>
<evidence type="ECO:0000256" key="6">
    <source>
        <dbReference type="ARBA" id="ARBA00022723"/>
    </source>
</evidence>
<dbReference type="Pfam" id="PF08022">
    <property type="entry name" value="FAD_binding_8"/>
    <property type="match status" value="1"/>
</dbReference>
<name>A0A4Q2TDF9_9HYPH</name>
<evidence type="ECO:0000256" key="3">
    <source>
        <dbReference type="ARBA" id="ARBA00022630"/>
    </source>
</evidence>
<evidence type="ECO:0000256" key="4">
    <source>
        <dbReference type="ARBA" id="ARBA00022692"/>
    </source>
</evidence>
<dbReference type="InterPro" id="IPR017927">
    <property type="entry name" value="FAD-bd_FR_type"/>
</dbReference>
<gene>
    <name evidence="15" type="ORF">EUU22_09275</name>
</gene>
<dbReference type="RefSeq" id="WP_129331753.1">
    <property type="nucleotide sequence ID" value="NZ_SDVB01000196.1"/>
</dbReference>
<dbReference type="PROSITE" id="PS51384">
    <property type="entry name" value="FAD_FR"/>
    <property type="match status" value="1"/>
</dbReference>
<dbReference type="GO" id="GO:0046872">
    <property type="term" value="F:metal ion binding"/>
    <property type="evidence" value="ECO:0007669"/>
    <property type="project" value="UniProtKB-KW"/>
</dbReference>
<keyword evidence="16" id="KW-1185">Reference proteome</keyword>
<dbReference type="PANTHER" id="PTHR47354">
    <property type="entry name" value="NADH OXIDOREDUCTASE HCR"/>
    <property type="match status" value="1"/>
</dbReference>
<dbReference type="SUPFAM" id="SSF52343">
    <property type="entry name" value="Ferredoxin reductase-like, C-terminal NADP-linked domain"/>
    <property type="match status" value="1"/>
</dbReference>
<evidence type="ECO:0000256" key="9">
    <source>
        <dbReference type="ARBA" id="ARBA00023002"/>
    </source>
</evidence>
<keyword evidence="7" id="KW-0274">FAD</keyword>
<protein>
    <submittedName>
        <fullName evidence="15">Ferric reductase</fullName>
    </submittedName>
</protein>
<dbReference type="EMBL" id="SDVB01000196">
    <property type="protein sequence ID" value="RYC15219.1"/>
    <property type="molecule type" value="Genomic_DNA"/>
</dbReference>
<dbReference type="Proteomes" id="UP000291088">
    <property type="component" value="Unassembled WGS sequence"/>
</dbReference>
<dbReference type="GO" id="GO:0016491">
    <property type="term" value="F:oxidoreductase activity"/>
    <property type="evidence" value="ECO:0007669"/>
    <property type="project" value="UniProtKB-KW"/>
</dbReference>
<keyword evidence="3" id="KW-0285">Flavoprotein</keyword>
<keyword evidence="4 13" id="KW-0812">Transmembrane</keyword>
<evidence type="ECO:0000256" key="12">
    <source>
        <dbReference type="ARBA" id="ARBA00023136"/>
    </source>
</evidence>
<organism evidence="15 16">
    <name type="scientific">Ciceribacter ferrooxidans</name>
    <dbReference type="NCBI Taxonomy" id="2509717"/>
    <lineage>
        <taxon>Bacteria</taxon>
        <taxon>Pseudomonadati</taxon>
        <taxon>Pseudomonadota</taxon>
        <taxon>Alphaproteobacteria</taxon>
        <taxon>Hyphomicrobiales</taxon>
        <taxon>Rhizobiaceae</taxon>
        <taxon>Ciceribacter</taxon>
    </lineage>
</organism>
<keyword evidence="9" id="KW-0560">Oxidoreductase</keyword>
<comment type="subcellular location">
    <subcellularLocation>
        <location evidence="2">Membrane</location>
        <topology evidence="2">Multi-pass membrane protein</topology>
    </subcellularLocation>
</comment>
<dbReference type="InterPro" id="IPR013130">
    <property type="entry name" value="Fe3_Rdtase_TM_dom"/>
</dbReference>
<dbReference type="PANTHER" id="PTHR47354:SF8">
    <property type="entry name" value="1,2-PHENYLACETYL-COA EPOXIDASE, SUBUNIT E"/>
    <property type="match status" value="1"/>
</dbReference>
<comment type="caution">
    <text evidence="15">The sequence shown here is derived from an EMBL/GenBank/DDBJ whole genome shotgun (WGS) entry which is preliminary data.</text>
</comment>
<reference evidence="15 16" key="1">
    <citation type="submission" date="2019-01" db="EMBL/GenBank/DDBJ databases">
        <authorList>
            <person name="Deng T."/>
        </authorList>
    </citation>
    <scope>NUCLEOTIDE SEQUENCE [LARGE SCALE GENOMIC DNA]</scope>
    <source>
        <strain evidence="15 16">F8825</strain>
    </source>
</reference>
<dbReference type="Gene3D" id="2.40.30.10">
    <property type="entry name" value="Translation factors"/>
    <property type="match status" value="1"/>
</dbReference>
<evidence type="ECO:0000256" key="1">
    <source>
        <dbReference type="ARBA" id="ARBA00001974"/>
    </source>
</evidence>
<evidence type="ECO:0000256" key="2">
    <source>
        <dbReference type="ARBA" id="ARBA00004141"/>
    </source>
</evidence>
<evidence type="ECO:0000256" key="11">
    <source>
        <dbReference type="ARBA" id="ARBA00023014"/>
    </source>
</evidence>
<dbReference type="InterPro" id="IPR017938">
    <property type="entry name" value="Riboflavin_synthase-like_b-brl"/>
</dbReference>
<evidence type="ECO:0000256" key="5">
    <source>
        <dbReference type="ARBA" id="ARBA00022714"/>
    </source>
</evidence>
<dbReference type="GO" id="GO:0051537">
    <property type="term" value="F:2 iron, 2 sulfur cluster binding"/>
    <property type="evidence" value="ECO:0007669"/>
    <property type="project" value="UniProtKB-KW"/>
</dbReference>
<evidence type="ECO:0000259" key="14">
    <source>
        <dbReference type="PROSITE" id="PS51384"/>
    </source>
</evidence>
<dbReference type="CDD" id="cd06198">
    <property type="entry name" value="FNR_like_3"/>
    <property type="match status" value="1"/>
</dbReference>
<evidence type="ECO:0000256" key="10">
    <source>
        <dbReference type="ARBA" id="ARBA00023004"/>
    </source>
</evidence>
<dbReference type="PRINTS" id="PR00409">
    <property type="entry name" value="PHDIOXRDTASE"/>
</dbReference>
<keyword evidence="10" id="KW-0408">Iron</keyword>
<dbReference type="InterPro" id="IPR013112">
    <property type="entry name" value="FAD-bd_8"/>
</dbReference>
<dbReference type="SUPFAM" id="SSF63380">
    <property type="entry name" value="Riboflavin synthase domain-like"/>
    <property type="match status" value="1"/>
</dbReference>
<dbReference type="OrthoDB" id="9792185at2"/>
<proteinExistence type="predicted"/>
<dbReference type="GO" id="GO:0016020">
    <property type="term" value="C:membrane"/>
    <property type="evidence" value="ECO:0007669"/>
    <property type="project" value="UniProtKB-SubCell"/>
</dbReference>
<dbReference type="AlphaFoldDB" id="A0A4Q2TDF9"/>
<accession>A0A4Q2TDF9</accession>
<feature type="domain" description="FAD-binding FR-type" evidence="14">
    <location>
        <begin position="203"/>
        <end position="319"/>
    </location>
</feature>
<dbReference type="Pfam" id="PF01794">
    <property type="entry name" value="Ferric_reduct"/>
    <property type="match status" value="1"/>
</dbReference>
<evidence type="ECO:0000256" key="8">
    <source>
        <dbReference type="ARBA" id="ARBA00022989"/>
    </source>
</evidence>
<evidence type="ECO:0000313" key="15">
    <source>
        <dbReference type="EMBL" id="RYC15219.1"/>
    </source>
</evidence>